<dbReference type="PANTHER" id="PTHR10164:SF3">
    <property type="entry name" value="ISLET CELL AUTOANTIGEN 1"/>
    <property type="match status" value="1"/>
</dbReference>
<feature type="non-terminal residue" evidence="3">
    <location>
        <position position="1"/>
    </location>
</feature>
<dbReference type="SUPFAM" id="SSF103657">
    <property type="entry name" value="BAR/IMD domain-like"/>
    <property type="match status" value="2"/>
</dbReference>
<proteinExistence type="predicted"/>
<dbReference type="Pfam" id="PF04629">
    <property type="entry name" value="ICA69"/>
    <property type="match status" value="1"/>
</dbReference>
<dbReference type="AlphaFoldDB" id="A0A1B8Y7C2"/>
<name>A0A1B8Y7C2_XENTR</name>
<dbReference type="InterPro" id="IPR024114">
    <property type="entry name" value="Islet_autoAg_Ica1/Ica1-like"/>
</dbReference>
<gene>
    <name evidence="3" type="ORF">XENTR_v90030206mg</name>
</gene>
<dbReference type="FunFam" id="1.20.1270.60:FF:000243">
    <property type="entry name" value="Islet cell autoantigen, putative"/>
    <property type="match status" value="1"/>
</dbReference>
<dbReference type="SMART" id="SM01015">
    <property type="entry name" value="Arfaptin"/>
    <property type="match status" value="1"/>
</dbReference>
<dbReference type="GO" id="GO:0012505">
    <property type="term" value="C:endomembrane system"/>
    <property type="evidence" value="ECO:0007669"/>
    <property type="project" value="UniProtKB-ARBA"/>
</dbReference>
<dbReference type="GO" id="GO:0005737">
    <property type="term" value="C:cytoplasm"/>
    <property type="evidence" value="ECO:0007669"/>
    <property type="project" value="UniProtKB-ARBA"/>
</dbReference>
<dbReference type="GO" id="GO:0019904">
    <property type="term" value="F:protein domain specific binding"/>
    <property type="evidence" value="ECO:0007669"/>
    <property type="project" value="InterPro"/>
</dbReference>
<dbReference type="Pfam" id="PF06456">
    <property type="entry name" value="Arfaptin"/>
    <property type="match status" value="2"/>
</dbReference>
<accession>A0A1B8Y7C2</accession>
<dbReference type="PANTHER" id="PTHR10164">
    <property type="entry name" value="ISLET CELL AUTOANTIGEN 1"/>
    <property type="match status" value="1"/>
</dbReference>
<reference evidence="3" key="3">
    <citation type="submission" date="2016-05" db="EMBL/GenBank/DDBJ databases">
        <title>WGS assembly of Xenopus tropicalis.</title>
        <authorList>
            <person name="Sessions A."/>
            <person name="Jenkins J."/>
            <person name="Mitros T."/>
            <person name="Lyons J.T."/>
            <person name="Dichmann D.S."/>
            <person name="Robert J."/>
            <person name="Harland R.M."/>
            <person name="Rokhsar D.S."/>
        </authorList>
    </citation>
    <scope>NUCLEOTIDE SEQUENCE</scope>
    <source>
        <strain evidence="3">Nigerian</strain>
    </source>
</reference>
<feature type="region of interest" description="Disordered" evidence="1">
    <location>
        <begin position="539"/>
        <end position="560"/>
    </location>
</feature>
<dbReference type="CDD" id="cd07661">
    <property type="entry name" value="BAR_ICA69"/>
    <property type="match status" value="1"/>
</dbReference>
<feature type="region of interest" description="Disordered" evidence="1">
    <location>
        <begin position="721"/>
        <end position="755"/>
    </location>
</feature>
<protein>
    <recommendedName>
        <fullName evidence="2">AH domain-containing protein</fullName>
    </recommendedName>
</protein>
<dbReference type="EMBL" id="KV460398">
    <property type="protein sequence ID" value="OCA18905.1"/>
    <property type="molecule type" value="Genomic_DNA"/>
</dbReference>
<feature type="region of interest" description="Disordered" evidence="1">
    <location>
        <begin position="669"/>
        <end position="693"/>
    </location>
</feature>
<reference evidence="3" key="2">
    <citation type="journal article" date="2010" name="Science">
        <title>The genome of the Western clawed frog Xenopus tropicalis.</title>
        <authorList>
            <person name="Hellsten U."/>
            <person name="Harland R.M."/>
            <person name="Gilchrist M.J."/>
            <person name="Hendrix D."/>
            <person name="Jurka J."/>
            <person name="Kapitonov V."/>
            <person name="Ovcharenko I."/>
            <person name="Putnam N.H."/>
            <person name="Shu S."/>
            <person name="Taher L."/>
            <person name="Blitz I.L."/>
            <person name="Blumberg B."/>
            <person name="Dichmann D.S."/>
            <person name="Dubchak I."/>
            <person name="Amaya E."/>
            <person name="Detter J.C."/>
            <person name="Fletcher R."/>
            <person name="Gerhard D.S."/>
            <person name="Goodstein D."/>
            <person name="Graves T."/>
            <person name="Grigoriev I.V."/>
            <person name="Grimwood J."/>
            <person name="Kawashima T."/>
            <person name="Lindquist E."/>
            <person name="Lucas S.M."/>
            <person name="Mead P.E."/>
            <person name="Mitros T."/>
            <person name="Ogino H."/>
            <person name="Ohta Y."/>
            <person name="Poliakov A.V."/>
            <person name="Pollet N."/>
            <person name="Robert J."/>
            <person name="Salamov A."/>
            <person name="Sater A.K."/>
            <person name="Schmutz J."/>
            <person name="Terry A."/>
            <person name="Vize P.D."/>
            <person name="Warren W.C."/>
            <person name="Wells D."/>
            <person name="Wills A."/>
            <person name="Wilson R.K."/>
            <person name="Zimmerman L.B."/>
            <person name="Zorn A.M."/>
            <person name="Grainger R."/>
            <person name="Grammer T."/>
            <person name="Khokha M.K."/>
            <person name="Richardson P.M."/>
            <person name="Rokhsar D.S."/>
        </authorList>
    </citation>
    <scope>NUCLEOTIDE SEQUENCE [LARGE SCALE GENOMIC DNA]</scope>
    <source>
        <strain evidence="3">Nigerian</strain>
    </source>
</reference>
<organism evidence="3">
    <name type="scientific">Xenopus tropicalis</name>
    <name type="common">Western clawed frog</name>
    <name type="synonym">Silurana tropicalis</name>
    <dbReference type="NCBI Taxonomy" id="8364"/>
    <lineage>
        <taxon>Eukaryota</taxon>
        <taxon>Metazoa</taxon>
        <taxon>Chordata</taxon>
        <taxon>Craniata</taxon>
        <taxon>Vertebrata</taxon>
        <taxon>Euteleostomi</taxon>
        <taxon>Amphibia</taxon>
        <taxon>Batrachia</taxon>
        <taxon>Anura</taxon>
        <taxon>Pipoidea</taxon>
        <taxon>Pipidae</taxon>
        <taxon>Xenopodinae</taxon>
        <taxon>Xenopus</taxon>
        <taxon>Silurana</taxon>
    </lineage>
</organism>
<feature type="compositionally biased region" description="Low complexity" evidence="1">
    <location>
        <begin position="722"/>
        <end position="739"/>
    </location>
</feature>
<dbReference type="Gene3D" id="1.20.1270.60">
    <property type="entry name" value="Arfaptin homology (AH) domain/BAR domain"/>
    <property type="match status" value="2"/>
</dbReference>
<evidence type="ECO:0000256" key="1">
    <source>
        <dbReference type="SAM" id="MobiDB-lite"/>
    </source>
</evidence>
<evidence type="ECO:0000259" key="2">
    <source>
        <dbReference type="PROSITE" id="PS50870"/>
    </source>
</evidence>
<feature type="compositionally biased region" description="Basic and acidic residues" evidence="1">
    <location>
        <begin position="545"/>
        <end position="560"/>
    </location>
</feature>
<dbReference type="InterPro" id="IPR006723">
    <property type="entry name" value="Islet_autoAg_Ica1_C"/>
</dbReference>
<reference evidence="3" key="1">
    <citation type="submission" date="2009-11" db="EMBL/GenBank/DDBJ databases">
        <authorList>
            <consortium name="US DOE Joint Genome Institute (JGI-PGF)"/>
            <person name="Ottilar R."/>
            <person name="Schmutz J."/>
            <person name="Salamov A."/>
            <person name="Cheng J.F."/>
            <person name="Lucas S."/>
            <person name="Pitluck S."/>
            <person name="Gundlach H."/>
            <person name="Guo Y."/>
            <person name="Haberer G."/>
            <person name="Nasrallah J."/>
            <person name="Mayer K.F.X."/>
            <person name="van de Peer Y."/>
            <person name="Weigel D."/>
            <person name="Grigoriev I.V."/>
        </authorList>
    </citation>
    <scope>NUCLEOTIDE SEQUENCE</scope>
    <source>
        <strain evidence="3">Nigerian</strain>
    </source>
</reference>
<feature type="domain" description="AH" evidence="2">
    <location>
        <begin position="180"/>
        <end position="498"/>
    </location>
</feature>
<dbReference type="InterPro" id="IPR010504">
    <property type="entry name" value="AH_dom"/>
</dbReference>
<dbReference type="SMART" id="SM01237">
    <property type="entry name" value="ICA69"/>
    <property type="match status" value="1"/>
</dbReference>
<dbReference type="InterPro" id="IPR027267">
    <property type="entry name" value="AH/BAR_dom_sf"/>
</dbReference>
<sequence length="788" mass="88429">PGIGARKAAIESIAFAASQVLACKCCMCAFSVIAPLMYTDPPPRHWHFASGHTSWQGRSSSGVSSMAVRTGAKMGALACTRHGYICVLPLKVRLKIFSCEGFQCYRQIPRKDIADVHSVPVSARSSDMDGHNYQYSREFYDRYAQSQDKSVVNKMQQKYWKTKQTLIKVTGKKEDEHVVSSDSDLDAKLELFHSIQRTCMELLKVIEQYQKRICFLSQEENELGKFLRSQGSQDKTRAGKIMQATGKALCFSSQQRLALRSPLSRLHQEVETFRYRAISDSWLTVNRMEQSRTEYRGVLLWMKDVSQELDPDTYKQMEKFRKNSKFTVQETPFPLCPYDTGQYATLRDWQDEGVDCSWRCCKKARYKNSKWLAERITNLDPSNQIAAEIQNWRAAGQKVKQKHTNNKKMMTNCKLYQNITLYMLIVNLKVNNPFKKQVQAQVRHTKAAFDRLKTDVCEKVDLLRASRCNLLSHVLTTYQTTLLHFWEKTSHTMAAIHESFKGYQPYEFTTLKPNNRKPGASPCSAGQSLQDPVDKLIQQQEEEEEKNKSKDDPAVKPDDDSARVTMGLLAAFLINALLVRPVSLGGRPCLGEANIGNLSSFEDILRENSVGAMDDLLDLKPDEKMFYGETVPKDPLDPDTGDKDEIQLLNDILSASSLEGDDLGKEWAAVFGDPLPNPHPVSPGATDMEQHADSSAGFLPSQLLDQDMNDLLSSLHGWTANSGTSASQAAPPPSSLNSSTNKAPAKDGSKNPGSKDLSAWYNLFADLDPLSNPDAVGKTDKEHELLNA</sequence>
<evidence type="ECO:0000313" key="3">
    <source>
        <dbReference type="EMBL" id="OCA18905.1"/>
    </source>
</evidence>
<dbReference type="PROSITE" id="PS50870">
    <property type="entry name" value="AH"/>
    <property type="match status" value="1"/>
</dbReference>